<feature type="region of interest" description="Disordered" evidence="1">
    <location>
        <begin position="39"/>
        <end position="58"/>
    </location>
</feature>
<keyword evidence="4" id="KW-1185">Reference proteome</keyword>
<organism evidence="3 4">
    <name type="scientific">Paracidobacterium acidisoli</name>
    <dbReference type="NCBI Taxonomy" id="2303751"/>
    <lineage>
        <taxon>Bacteria</taxon>
        <taxon>Pseudomonadati</taxon>
        <taxon>Acidobacteriota</taxon>
        <taxon>Terriglobia</taxon>
        <taxon>Terriglobales</taxon>
        <taxon>Acidobacteriaceae</taxon>
        <taxon>Paracidobacterium</taxon>
    </lineage>
</organism>
<gene>
    <name evidence="3" type="ORF">D0Y96_17195</name>
</gene>
<sequence>MRGVSRQAISRLIKKGRLQVLRIGGKVLLSRAEIENFVPEQPGRPTNERIARNNQKAH</sequence>
<evidence type="ECO:0000313" key="4">
    <source>
        <dbReference type="Proteomes" id="UP000264702"/>
    </source>
</evidence>
<dbReference type="Proteomes" id="UP000264702">
    <property type="component" value="Unassembled WGS sequence"/>
</dbReference>
<dbReference type="EMBL" id="QVQT01000006">
    <property type="protein sequence ID" value="RFU15402.1"/>
    <property type="molecule type" value="Genomic_DNA"/>
</dbReference>
<evidence type="ECO:0000313" key="3">
    <source>
        <dbReference type="EMBL" id="RFU15402.1"/>
    </source>
</evidence>
<evidence type="ECO:0000256" key="1">
    <source>
        <dbReference type="SAM" id="MobiDB-lite"/>
    </source>
</evidence>
<dbReference type="GO" id="GO:0003677">
    <property type="term" value="F:DNA binding"/>
    <property type="evidence" value="ECO:0007669"/>
    <property type="project" value="UniProtKB-KW"/>
</dbReference>
<evidence type="ECO:0000259" key="2">
    <source>
        <dbReference type="Pfam" id="PF12728"/>
    </source>
</evidence>
<dbReference type="Pfam" id="PF12728">
    <property type="entry name" value="HTH_17"/>
    <property type="match status" value="1"/>
</dbReference>
<dbReference type="AlphaFoldDB" id="A0A372IKD5"/>
<dbReference type="InterPro" id="IPR041657">
    <property type="entry name" value="HTH_17"/>
</dbReference>
<keyword evidence="3" id="KW-0238">DNA-binding</keyword>
<feature type="domain" description="Helix-turn-helix" evidence="2">
    <location>
        <begin position="3"/>
        <end position="38"/>
    </location>
</feature>
<proteinExistence type="predicted"/>
<accession>A0A372IKD5</accession>
<name>A0A372IKD5_9BACT</name>
<comment type="caution">
    <text evidence="3">The sequence shown here is derived from an EMBL/GenBank/DDBJ whole genome shotgun (WGS) entry which is preliminary data.</text>
</comment>
<reference evidence="3 4" key="1">
    <citation type="submission" date="2018-08" db="EMBL/GenBank/DDBJ databases">
        <title>Acidipila sp. 4G-K13, an acidobacterium isolated from forest soil.</title>
        <authorList>
            <person name="Gao Z.-H."/>
            <person name="Qiu L.-H."/>
        </authorList>
    </citation>
    <scope>NUCLEOTIDE SEQUENCE [LARGE SCALE GENOMIC DNA]</scope>
    <source>
        <strain evidence="3 4">4G-K13</strain>
    </source>
</reference>
<protein>
    <submittedName>
        <fullName evidence="3">DNA-binding protein</fullName>
    </submittedName>
</protein>